<evidence type="ECO:0000256" key="12">
    <source>
        <dbReference type="ARBA" id="ARBA00023012"/>
    </source>
</evidence>
<keyword evidence="7 14" id="KW-0812">Transmembrane</keyword>
<gene>
    <name evidence="17" type="ORF">SAMN05216296_0932</name>
</gene>
<dbReference type="PROSITE" id="PS50885">
    <property type="entry name" value="HAMP"/>
    <property type="match status" value="1"/>
</dbReference>
<evidence type="ECO:0000256" key="4">
    <source>
        <dbReference type="ARBA" id="ARBA00022475"/>
    </source>
</evidence>
<keyword evidence="6" id="KW-0808">Transferase</keyword>
<dbReference type="RefSeq" id="WP_090193313.1">
    <property type="nucleotide sequence ID" value="NZ_LT629785.1"/>
</dbReference>
<dbReference type="SMART" id="SM00388">
    <property type="entry name" value="HisKA"/>
    <property type="match status" value="1"/>
</dbReference>
<evidence type="ECO:0000256" key="9">
    <source>
        <dbReference type="ARBA" id="ARBA00022777"/>
    </source>
</evidence>
<dbReference type="CDD" id="cd06225">
    <property type="entry name" value="HAMP"/>
    <property type="match status" value="1"/>
</dbReference>
<dbReference type="SUPFAM" id="SSF55874">
    <property type="entry name" value="ATPase domain of HSP90 chaperone/DNA topoisomerase II/histidine kinase"/>
    <property type="match status" value="1"/>
</dbReference>
<dbReference type="Pfam" id="PF00672">
    <property type="entry name" value="HAMP"/>
    <property type="match status" value="1"/>
</dbReference>
<dbReference type="PRINTS" id="PR00344">
    <property type="entry name" value="BCTRLSENSOR"/>
</dbReference>
<keyword evidence="12" id="KW-0902">Two-component regulatory system</keyword>
<dbReference type="Pfam" id="PF02518">
    <property type="entry name" value="HATPase_c"/>
    <property type="match status" value="1"/>
</dbReference>
<evidence type="ECO:0000256" key="1">
    <source>
        <dbReference type="ARBA" id="ARBA00000085"/>
    </source>
</evidence>
<proteinExistence type="predicted"/>
<dbReference type="GO" id="GO:0000155">
    <property type="term" value="F:phosphorelay sensor kinase activity"/>
    <property type="evidence" value="ECO:0007669"/>
    <property type="project" value="InterPro"/>
</dbReference>
<evidence type="ECO:0000256" key="7">
    <source>
        <dbReference type="ARBA" id="ARBA00022692"/>
    </source>
</evidence>
<keyword evidence="8" id="KW-0547">Nucleotide-binding</keyword>
<name>A0A1H2ENB8_9PSED</name>
<dbReference type="EMBL" id="LT629785">
    <property type="protein sequence ID" value="SDT96509.1"/>
    <property type="molecule type" value="Genomic_DNA"/>
</dbReference>
<evidence type="ECO:0000313" key="17">
    <source>
        <dbReference type="EMBL" id="SDT96509.1"/>
    </source>
</evidence>
<evidence type="ECO:0000313" key="18">
    <source>
        <dbReference type="Proteomes" id="UP000243232"/>
    </source>
</evidence>
<evidence type="ECO:0000256" key="11">
    <source>
        <dbReference type="ARBA" id="ARBA00022989"/>
    </source>
</evidence>
<dbReference type="InterPro" id="IPR036890">
    <property type="entry name" value="HATPase_C_sf"/>
</dbReference>
<dbReference type="InterPro" id="IPR036097">
    <property type="entry name" value="HisK_dim/P_sf"/>
</dbReference>
<dbReference type="SMART" id="SM00387">
    <property type="entry name" value="HATPase_c"/>
    <property type="match status" value="1"/>
</dbReference>
<accession>A0A1H2ENB8</accession>
<dbReference type="Gene3D" id="6.10.340.10">
    <property type="match status" value="1"/>
</dbReference>
<dbReference type="FunFam" id="1.10.287.130:FF:000001">
    <property type="entry name" value="Two-component sensor histidine kinase"/>
    <property type="match status" value="1"/>
</dbReference>
<dbReference type="PROSITE" id="PS50109">
    <property type="entry name" value="HIS_KIN"/>
    <property type="match status" value="1"/>
</dbReference>
<evidence type="ECO:0000259" key="16">
    <source>
        <dbReference type="PROSITE" id="PS50885"/>
    </source>
</evidence>
<evidence type="ECO:0000256" key="14">
    <source>
        <dbReference type="SAM" id="Phobius"/>
    </source>
</evidence>
<reference evidence="18" key="1">
    <citation type="submission" date="2016-10" db="EMBL/GenBank/DDBJ databases">
        <authorList>
            <person name="Varghese N."/>
            <person name="Submissions S."/>
        </authorList>
    </citation>
    <scope>NUCLEOTIDE SEQUENCE [LARGE SCALE GENOMIC DNA]</scope>
    <source>
        <strain evidence="18">DSM 17875</strain>
    </source>
</reference>
<keyword evidence="10" id="KW-0067">ATP-binding</keyword>
<keyword evidence="4" id="KW-1003">Cell membrane</keyword>
<evidence type="ECO:0000256" key="8">
    <source>
        <dbReference type="ARBA" id="ARBA00022741"/>
    </source>
</evidence>
<evidence type="ECO:0000256" key="10">
    <source>
        <dbReference type="ARBA" id="ARBA00022840"/>
    </source>
</evidence>
<dbReference type="SUPFAM" id="SSF158472">
    <property type="entry name" value="HAMP domain-like"/>
    <property type="match status" value="1"/>
</dbReference>
<sequence length="464" mass="50846">MKLSLSRKLFLAVLGTSLLVVLSMGLADSWSFARGFVGYINGLTEERMRIVMPALRQYYRDHGSWEALRGNRKPWLQLIRPQSAMDNAALGASVPISDLTGALFRIVLLNADNQPVIGFVNLPEDYLSLPIEVDGQPVGYLAMAPFQSVTEAGGALLLRRQLLASLVVGVLALLLAALIAGWAARRLLTPVRQVAAATHRLAAGDYSERVQVQTDDEVGQLARDFNHLALTLERNEKMRRSFMADISHELRTPLSVLRGELEALEDGVRTLDGNSLRSLQQEVDQLTKLVADLYELSLADVGALTYRKQSLDLVELLQQALAGAAERCQAHGLTLELRLPLQAMPVLGDPGRLRQLFSNLLENSLRYTQSGGLVRIELREEAGRICLDWQDSAPGVQDVDLSQLFERFFRGDASRCRAKGGSGLGLAICRSIAQAHDGSLDARASPLGGLGLYLRLPREDAHAQ</sequence>
<keyword evidence="9 17" id="KW-0418">Kinase</keyword>
<protein>
    <recommendedName>
        <fullName evidence="3">histidine kinase</fullName>
        <ecNumber evidence="3">2.7.13.3</ecNumber>
    </recommendedName>
</protein>
<dbReference type="GO" id="GO:0005886">
    <property type="term" value="C:plasma membrane"/>
    <property type="evidence" value="ECO:0007669"/>
    <property type="project" value="UniProtKB-SubCell"/>
</dbReference>
<keyword evidence="18" id="KW-1185">Reference proteome</keyword>
<dbReference type="Proteomes" id="UP000243232">
    <property type="component" value="Chromosome I"/>
</dbReference>
<dbReference type="GO" id="GO:0005524">
    <property type="term" value="F:ATP binding"/>
    <property type="evidence" value="ECO:0007669"/>
    <property type="project" value="UniProtKB-KW"/>
</dbReference>
<dbReference type="InterPro" id="IPR005467">
    <property type="entry name" value="His_kinase_dom"/>
</dbReference>
<dbReference type="InterPro" id="IPR003661">
    <property type="entry name" value="HisK_dim/P_dom"/>
</dbReference>
<dbReference type="Pfam" id="PF00512">
    <property type="entry name" value="HisKA"/>
    <property type="match status" value="1"/>
</dbReference>
<comment type="catalytic activity">
    <reaction evidence="1">
        <text>ATP + protein L-histidine = ADP + protein N-phospho-L-histidine.</text>
        <dbReference type="EC" id="2.7.13.3"/>
    </reaction>
</comment>
<dbReference type="Gene3D" id="3.30.565.10">
    <property type="entry name" value="Histidine kinase-like ATPase, C-terminal domain"/>
    <property type="match status" value="1"/>
</dbReference>
<feature type="transmembrane region" description="Helical" evidence="14">
    <location>
        <begin position="162"/>
        <end position="184"/>
    </location>
</feature>
<keyword evidence="13 14" id="KW-0472">Membrane</keyword>
<keyword evidence="11 14" id="KW-1133">Transmembrane helix</keyword>
<keyword evidence="5" id="KW-0597">Phosphoprotein</keyword>
<dbReference type="STRING" id="364197.SAMN05216296_0932"/>
<evidence type="ECO:0000256" key="6">
    <source>
        <dbReference type="ARBA" id="ARBA00022679"/>
    </source>
</evidence>
<dbReference type="OrthoDB" id="9804645at2"/>
<organism evidence="17 18">
    <name type="scientific">Pseudomonas pohangensis</name>
    <dbReference type="NCBI Taxonomy" id="364197"/>
    <lineage>
        <taxon>Bacteria</taxon>
        <taxon>Pseudomonadati</taxon>
        <taxon>Pseudomonadota</taxon>
        <taxon>Gammaproteobacteria</taxon>
        <taxon>Pseudomonadales</taxon>
        <taxon>Pseudomonadaceae</taxon>
        <taxon>Pseudomonas</taxon>
    </lineage>
</organism>
<evidence type="ECO:0000256" key="13">
    <source>
        <dbReference type="ARBA" id="ARBA00023136"/>
    </source>
</evidence>
<dbReference type="InterPro" id="IPR003594">
    <property type="entry name" value="HATPase_dom"/>
</dbReference>
<dbReference type="CDD" id="cd00082">
    <property type="entry name" value="HisKA"/>
    <property type="match status" value="1"/>
</dbReference>
<dbReference type="PANTHER" id="PTHR45528:SF1">
    <property type="entry name" value="SENSOR HISTIDINE KINASE CPXA"/>
    <property type="match status" value="1"/>
</dbReference>
<evidence type="ECO:0000256" key="5">
    <source>
        <dbReference type="ARBA" id="ARBA00022553"/>
    </source>
</evidence>
<evidence type="ECO:0000256" key="3">
    <source>
        <dbReference type="ARBA" id="ARBA00012438"/>
    </source>
</evidence>
<dbReference type="Gene3D" id="1.10.287.130">
    <property type="match status" value="1"/>
</dbReference>
<dbReference type="SMART" id="SM00304">
    <property type="entry name" value="HAMP"/>
    <property type="match status" value="1"/>
</dbReference>
<dbReference type="EC" id="2.7.13.3" evidence="3"/>
<feature type="domain" description="HAMP" evidence="16">
    <location>
        <begin position="185"/>
        <end position="237"/>
    </location>
</feature>
<feature type="domain" description="Histidine kinase" evidence="15">
    <location>
        <begin position="245"/>
        <end position="460"/>
    </location>
</feature>
<comment type="subcellular location">
    <subcellularLocation>
        <location evidence="2">Cell membrane</location>
        <topology evidence="2">Multi-pass membrane protein</topology>
    </subcellularLocation>
</comment>
<dbReference type="PANTHER" id="PTHR45528">
    <property type="entry name" value="SENSOR HISTIDINE KINASE CPXA"/>
    <property type="match status" value="1"/>
</dbReference>
<dbReference type="InterPro" id="IPR004358">
    <property type="entry name" value="Sig_transdc_His_kin-like_C"/>
</dbReference>
<dbReference type="InterPro" id="IPR003660">
    <property type="entry name" value="HAMP_dom"/>
</dbReference>
<dbReference type="SUPFAM" id="SSF47384">
    <property type="entry name" value="Homodimeric domain of signal transducing histidine kinase"/>
    <property type="match status" value="1"/>
</dbReference>
<evidence type="ECO:0000259" key="15">
    <source>
        <dbReference type="PROSITE" id="PS50109"/>
    </source>
</evidence>
<dbReference type="AlphaFoldDB" id="A0A1H2ENB8"/>
<dbReference type="InterPro" id="IPR050398">
    <property type="entry name" value="HssS/ArlS-like"/>
</dbReference>
<evidence type="ECO:0000256" key="2">
    <source>
        <dbReference type="ARBA" id="ARBA00004651"/>
    </source>
</evidence>